<evidence type="ECO:0000256" key="1">
    <source>
        <dbReference type="ARBA" id="ARBA00004651"/>
    </source>
</evidence>
<comment type="subcellular location">
    <subcellularLocation>
        <location evidence="1">Cell membrane</location>
        <topology evidence="1">Multi-pass membrane protein</topology>
    </subcellularLocation>
</comment>
<dbReference type="InterPro" id="IPR036259">
    <property type="entry name" value="MFS_trans_sf"/>
</dbReference>
<dbReference type="CDD" id="cd17321">
    <property type="entry name" value="MFS_MMR_MDR_like"/>
    <property type="match status" value="1"/>
</dbReference>
<keyword evidence="6 7" id="KW-0472">Membrane</keyword>
<evidence type="ECO:0000256" key="4">
    <source>
        <dbReference type="ARBA" id="ARBA00022692"/>
    </source>
</evidence>
<proteinExistence type="predicted"/>
<dbReference type="PANTHER" id="PTHR42718">
    <property type="entry name" value="MAJOR FACILITATOR SUPERFAMILY MULTIDRUG TRANSPORTER MFSC"/>
    <property type="match status" value="1"/>
</dbReference>
<feature type="transmembrane region" description="Helical" evidence="7">
    <location>
        <begin position="444"/>
        <end position="466"/>
    </location>
</feature>
<dbReference type="GO" id="GO:0005886">
    <property type="term" value="C:plasma membrane"/>
    <property type="evidence" value="ECO:0007669"/>
    <property type="project" value="UniProtKB-SubCell"/>
</dbReference>
<dbReference type="STRING" id="1150864.MILUP08_40679"/>
<keyword evidence="10" id="KW-1185">Reference proteome</keyword>
<keyword evidence="5 7" id="KW-1133">Transmembrane helix</keyword>
<evidence type="ECO:0000256" key="6">
    <source>
        <dbReference type="ARBA" id="ARBA00023136"/>
    </source>
</evidence>
<comment type="caution">
    <text evidence="9">The sequence shown here is derived from an EMBL/GenBank/DDBJ whole genome shotgun (WGS) entry which is preliminary data.</text>
</comment>
<dbReference type="RefSeq" id="WP_007455111.1">
    <property type="nucleotide sequence ID" value="NZ_HF570108.1"/>
</dbReference>
<feature type="transmembrane region" description="Helical" evidence="7">
    <location>
        <begin position="398"/>
        <end position="424"/>
    </location>
</feature>
<dbReference type="PRINTS" id="PR01036">
    <property type="entry name" value="TCRTETB"/>
</dbReference>
<feature type="transmembrane region" description="Helical" evidence="7">
    <location>
        <begin position="85"/>
        <end position="111"/>
    </location>
</feature>
<gene>
    <name evidence="9" type="ORF">MILUP08_40679</name>
</gene>
<dbReference type="Gene3D" id="1.20.1720.10">
    <property type="entry name" value="Multidrug resistance protein D"/>
    <property type="match status" value="1"/>
</dbReference>
<feature type="transmembrane region" description="Helical" evidence="7">
    <location>
        <begin position="307"/>
        <end position="327"/>
    </location>
</feature>
<dbReference type="Pfam" id="PF07690">
    <property type="entry name" value="MFS_1"/>
    <property type="match status" value="1"/>
</dbReference>
<evidence type="ECO:0000259" key="8">
    <source>
        <dbReference type="PROSITE" id="PS50850"/>
    </source>
</evidence>
<keyword evidence="4 7" id="KW-0812">Transmembrane</keyword>
<feature type="transmembrane region" description="Helical" evidence="7">
    <location>
        <begin position="145"/>
        <end position="166"/>
    </location>
</feature>
<evidence type="ECO:0000313" key="10">
    <source>
        <dbReference type="Proteomes" id="UP000003448"/>
    </source>
</evidence>
<accession>I0KW22</accession>
<evidence type="ECO:0000256" key="2">
    <source>
        <dbReference type="ARBA" id="ARBA00022448"/>
    </source>
</evidence>
<evidence type="ECO:0000256" key="5">
    <source>
        <dbReference type="ARBA" id="ARBA00022989"/>
    </source>
</evidence>
<feature type="transmembrane region" description="Helical" evidence="7">
    <location>
        <begin position="18"/>
        <end position="43"/>
    </location>
</feature>
<feature type="domain" description="Major facilitator superfamily (MFS) profile" evidence="8">
    <location>
        <begin position="19"/>
        <end position="470"/>
    </location>
</feature>
<feature type="transmembrane region" description="Helical" evidence="7">
    <location>
        <begin position="334"/>
        <end position="357"/>
    </location>
</feature>
<keyword evidence="3" id="KW-1003">Cell membrane</keyword>
<dbReference type="PANTHER" id="PTHR42718:SF46">
    <property type="entry name" value="BLR6921 PROTEIN"/>
    <property type="match status" value="1"/>
</dbReference>
<feature type="transmembrane region" description="Helical" evidence="7">
    <location>
        <begin position="237"/>
        <end position="254"/>
    </location>
</feature>
<feature type="transmembrane region" description="Helical" evidence="7">
    <location>
        <begin position="172"/>
        <end position="195"/>
    </location>
</feature>
<feature type="transmembrane region" description="Helical" evidence="7">
    <location>
        <begin position="363"/>
        <end position="386"/>
    </location>
</feature>
<dbReference type="InterPro" id="IPR011701">
    <property type="entry name" value="MFS"/>
</dbReference>
<feature type="transmembrane region" description="Helical" evidence="7">
    <location>
        <begin position="207"/>
        <end position="225"/>
    </location>
</feature>
<organism evidence="9 10">
    <name type="scientific">Micromonospora lupini str. Lupac 08</name>
    <dbReference type="NCBI Taxonomy" id="1150864"/>
    <lineage>
        <taxon>Bacteria</taxon>
        <taxon>Bacillati</taxon>
        <taxon>Actinomycetota</taxon>
        <taxon>Actinomycetes</taxon>
        <taxon>Micromonosporales</taxon>
        <taxon>Micromonosporaceae</taxon>
        <taxon>Micromonospora</taxon>
    </lineage>
</organism>
<dbReference type="OrthoDB" id="7375466at2"/>
<name>I0KW22_9ACTN</name>
<sequence>MTAAVSAAADRFDTRQRLILVLLCGTQFMLALDFSILSVSLPVIGADLKLPTSDLQWVVTAFALPSGGFLLLFGRAADMFGRRRLFLIGMALFTVASLVGGLAPSAGWLFAARAGQGFGAAILTPAAMSLLTTSFEEGPRRNRALAVNGSLLSLGFLTGVVLGGVITDALGWRFTLLINLPLGILALIGTVTLIAESRQPQAPRLDLPGAVTVTGGLLGIVYGVTAAERNGWTSPSSFVPLLGGVVLLGAFLLIESRRRDPLIDLRVLRRRTVGWGNLTGLVTFSMVTGVVFLLTLYMQQVRGLKPFTTGLCFASLGVAAVLGGVVAPRILAKLGVSGTLITGLSLQAAGTLALVFLRTDDGIPLLLVAAAVIGFGHLLSVVAYMITVTSGLPDEEQGLATGTAYTAQQVGLSIGTPIISSIAVARMDSLRATEAVPEALLGGVHLGVIVAGLVAVAAALVAVAFLRRPAAPATGLQDVVTSPAAGSATVS</sequence>
<dbReference type="AlphaFoldDB" id="I0KW22"/>
<dbReference type="eggNOG" id="COG0477">
    <property type="taxonomic scope" value="Bacteria"/>
</dbReference>
<dbReference type="InterPro" id="IPR020846">
    <property type="entry name" value="MFS_dom"/>
</dbReference>
<dbReference type="GO" id="GO:0022857">
    <property type="term" value="F:transmembrane transporter activity"/>
    <property type="evidence" value="ECO:0007669"/>
    <property type="project" value="InterPro"/>
</dbReference>
<dbReference type="Gene3D" id="1.20.1250.20">
    <property type="entry name" value="MFS general substrate transporter like domains"/>
    <property type="match status" value="1"/>
</dbReference>
<reference evidence="10" key="1">
    <citation type="journal article" date="2012" name="J. Bacteriol.">
        <title>Genome Sequence of Micromonospora lupini Lupac 08, Isolated from Root Nodules of Lupinus angustifolius.</title>
        <authorList>
            <person name="Alonso-Vega P."/>
            <person name="Normand P."/>
            <person name="Bacigalupe R."/>
            <person name="Pujic P."/>
            <person name="Lajus A."/>
            <person name="Vallenet D."/>
            <person name="Carro L."/>
            <person name="Coll P."/>
            <person name="Trujillo M.E."/>
        </authorList>
    </citation>
    <scope>NUCLEOTIDE SEQUENCE [LARGE SCALE GENOMIC DNA]</scope>
    <source>
        <strain evidence="10">Lupac 08</strain>
    </source>
</reference>
<feature type="transmembrane region" description="Helical" evidence="7">
    <location>
        <begin position="275"/>
        <end position="295"/>
    </location>
</feature>
<protein>
    <submittedName>
        <fullName evidence="9">Major facilitator superfamily MFS_1</fullName>
    </submittedName>
</protein>
<evidence type="ECO:0000256" key="3">
    <source>
        <dbReference type="ARBA" id="ARBA00022475"/>
    </source>
</evidence>
<dbReference type="PROSITE" id="PS50850">
    <property type="entry name" value="MFS"/>
    <property type="match status" value="1"/>
</dbReference>
<feature type="transmembrane region" description="Helical" evidence="7">
    <location>
        <begin position="117"/>
        <end position="133"/>
    </location>
</feature>
<evidence type="ECO:0000256" key="7">
    <source>
        <dbReference type="SAM" id="Phobius"/>
    </source>
</evidence>
<evidence type="ECO:0000313" key="9">
    <source>
        <dbReference type="EMBL" id="CCH15769.1"/>
    </source>
</evidence>
<dbReference type="SUPFAM" id="SSF103473">
    <property type="entry name" value="MFS general substrate transporter"/>
    <property type="match status" value="1"/>
</dbReference>
<dbReference type="Proteomes" id="UP000003448">
    <property type="component" value="Unassembled WGS sequence"/>
</dbReference>
<feature type="transmembrane region" description="Helical" evidence="7">
    <location>
        <begin position="55"/>
        <end position="73"/>
    </location>
</feature>
<dbReference type="EMBL" id="CAIE01000009">
    <property type="protein sequence ID" value="CCH15769.1"/>
    <property type="molecule type" value="Genomic_DNA"/>
</dbReference>
<keyword evidence="2" id="KW-0813">Transport</keyword>